<evidence type="ECO:0000256" key="2">
    <source>
        <dbReference type="ARBA" id="ARBA00022741"/>
    </source>
</evidence>
<keyword evidence="3 4" id="KW-0067">ATP-binding</keyword>
<dbReference type="InterPro" id="IPR024185">
    <property type="entry name" value="FTHF_cligase-like_sf"/>
</dbReference>
<dbReference type="EC" id="6.3.3.2" evidence="5"/>
<keyword evidence="7" id="KW-0436">Ligase</keyword>
<name>A0A934QCF6_9MICO</name>
<evidence type="ECO:0000256" key="4">
    <source>
        <dbReference type="PIRSR" id="PIRSR006806-1"/>
    </source>
</evidence>
<dbReference type="Pfam" id="PF01812">
    <property type="entry name" value="5-FTHF_cyc-lig"/>
    <property type="match status" value="1"/>
</dbReference>
<feature type="region of interest" description="Disordered" evidence="6">
    <location>
        <begin position="1"/>
        <end position="28"/>
    </location>
</feature>
<dbReference type="InterPro" id="IPR002698">
    <property type="entry name" value="FTHF_cligase"/>
</dbReference>
<sequence length="197" mass="20686">MSHGTVPDKSEVRAAVRGRRRRRDPEQRAAASAALSELLIGLAGRLGARRIAAYSPVAGEPDVGAFTALAVSRGHEVLLPVSHPDRTLSWVRASAEAGAPGLHGIPEPLGERLPPGAIGTVDLVLVPACAVDERGVRLGWGLGYYDRALALVPPETPVFAVVHDDEVYPRLPAEAHDVPITGAVTPSGIREFPRASG</sequence>
<gene>
    <name evidence="7" type="ORF">JD292_00250</name>
</gene>
<dbReference type="GO" id="GO:0046872">
    <property type="term" value="F:metal ion binding"/>
    <property type="evidence" value="ECO:0007669"/>
    <property type="project" value="UniProtKB-KW"/>
</dbReference>
<keyword evidence="5" id="KW-0460">Magnesium</keyword>
<protein>
    <recommendedName>
        <fullName evidence="5">5-formyltetrahydrofolate cyclo-ligase</fullName>
        <ecNumber evidence="5">6.3.3.2</ecNumber>
    </recommendedName>
</protein>
<comment type="catalytic activity">
    <reaction evidence="5">
        <text>(6S)-5-formyl-5,6,7,8-tetrahydrofolate + ATP = (6R)-5,10-methenyltetrahydrofolate + ADP + phosphate</text>
        <dbReference type="Rhea" id="RHEA:10488"/>
        <dbReference type="ChEBI" id="CHEBI:30616"/>
        <dbReference type="ChEBI" id="CHEBI:43474"/>
        <dbReference type="ChEBI" id="CHEBI:57455"/>
        <dbReference type="ChEBI" id="CHEBI:57457"/>
        <dbReference type="ChEBI" id="CHEBI:456216"/>
        <dbReference type="EC" id="6.3.3.2"/>
    </reaction>
</comment>
<comment type="caution">
    <text evidence="7">The sequence shown here is derived from an EMBL/GenBank/DDBJ whole genome shotgun (WGS) entry which is preliminary data.</text>
</comment>
<proteinExistence type="inferred from homology"/>
<keyword evidence="8" id="KW-1185">Reference proteome</keyword>
<dbReference type="GO" id="GO:0035999">
    <property type="term" value="P:tetrahydrofolate interconversion"/>
    <property type="evidence" value="ECO:0007669"/>
    <property type="project" value="TreeGrafter"/>
</dbReference>
<keyword evidence="2 4" id="KW-0547">Nucleotide-binding</keyword>
<feature type="binding site" evidence="4">
    <location>
        <begin position="137"/>
        <end position="145"/>
    </location>
    <ligand>
        <name>ATP</name>
        <dbReference type="ChEBI" id="CHEBI:30616"/>
    </ligand>
</feature>
<evidence type="ECO:0000256" key="3">
    <source>
        <dbReference type="ARBA" id="ARBA00022840"/>
    </source>
</evidence>
<evidence type="ECO:0000256" key="6">
    <source>
        <dbReference type="SAM" id="MobiDB-lite"/>
    </source>
</evidence>
<dbReference type="PIRSF" id="PIRSF006806">
    <property type="entry name" value="FTHF_cligase"/>
    <property type="match status" value="1"/>
</dbReference>
<evidence type="ECO:0000256" key="1">
    <source>
        <dbReference type="ARBA" id="ARBA00010638"/>
    </source>
</evidence>
<feature type="binding site" evidence="4">
    <location>
        <begin position="9"/>
        <end position="13"/>
    </location>
    <ligand>
        <name>ATP</name>
        <dbReference type="ChEBI" id="CHEBI:30616"/>
    </ligand>
</feature>
<dbReference type="NCBIfam" id="TIGR02727">
    <property type="entry name" value="MTHFS_bact"/>
    <property type="match status" value="1"/>
</dbReference>
<dbReference type="SUPFAM" id="SSF100950">
    <property type="entry name" value="NagB/RpiA/CoA transferase-like"/>
    <property type="match status" value="1"/>
</dbReference>
<accession>A0A934QCF6</accession>
<dbReference type="PANTHER" id="PTHR23407">
    <property type="entry name" value="ATPASE INHIBITOR/5-FORMYLTETRAHYDROFOLATE CYCLO-LIGASE"/>
    <property type="match status" value="1"/>
</dbReference>
<comment type="similarity">
    <text evidence="1 5">Belongs to the 5-formyltetrahydrofolate cyclo-ligase family.</text>
</comment>
<evidence type="ECO:0000313" key="7">
    <source>
        <dbReference type="EMBL" id="MBK0420517.1"/>
    </source>
</evidence>
<evidence type="ECO:0000256" key="5">
    <source>
        <dbReference type="RuleBase" id="RU361279"/>
    </source>
</evidence>
<dbReference type="InterPro" id="IPR037171">
    <property type="entry name" value="NagB/RpiA_transferase-like"/>
</dbReference>
<keyword evidence="5" id="KW-0479">Metal-binding</keyword>
<dbReference type="AlphaFoldDB" id="A0A934QCF6"/>
<dbReference type="PANTHER" id="PTHR23407:SF1">
    <property type="entry name" value="5-FORMYLTETRAHYDROFOLATE CYCLO-LIGASE"/>
    <property type="match status" value="1"/>
</dbReference>
<dbReference type="RefSeq" id="WP_200130738.1">
    <property type="nucleotide sequence ID" value="NZ_JAEHOI010000001.1"/>
</dbReference>
<feature type="binding site" evidence="4">
    <location>
        <position position="60"/>
    </location>
    <ligand>
        <name>substrate</name>
    </ligand>
</feature>
<dbReference type="GO" id="GO:0005524">
    <property type="term" value="F:ATP binding"/>
    <property type="evidence" value="ECO:0007669"/>
    <property type="project" value="UniProtKB-KW"/>
</dbReference>
<dbReference type="Gene3D" id="3.40.50.10420">
    <property type="entry name" value="NagB/RpiA/CoA transferase-like"/>
    <property type="match status" value="1"/>
</dbReference>
<evidence type="ECO:0000313" key="8">
    <source>
        <dbReference type="Proteomes" id="UP000618733"/>
    </source>
</evidence>
<organism evidence="7 8">
    <name type="scientific">Leucobacter edaphi</name>
    <dbReference type="NCBI Taxonomy" id="2796472"/>
    <lineage>
        <taxon>Bacteria</taxon>
        <taxon>Bacillati</taxon>
        <taxon>Actinomycetota</taxon>
        <taxon>Actinomycetes</taxon>
        <taxon>Micrococcales</taxon>
        <taxon>Microbacteriaceae</taxon>
        <taxon>Leucobacter</taxon>
    </lineage>
</organism>
<dbReference type="EMBL" id="JAEHOI010000001">
    <property type="protein sequence ID" value="MBK0420517.1"/>
    <property type="molecule type" value="Genomic_DNA"/>
</dbReference>
<reference evidence="7" key="1">
    <citation type="submission" date="2020-12" db="EMBL/GenBank/DDBJ databases">
        <title>Leucobacter sp. CAS2, isolated from Chromium sludge.</title>
        <authorList>
            <person name="Xu Z."/>
        </authorList>
    </citation>
    <scope>NUCLEOTIDE SEQUENCE</scope>
    <source>
        <strain evidence="7">CSA2</strain>
    </source>
</reference>
<dbReference type="GO" id="GO:0030272">
    <property type="term" value="F:5-formyltetrahydrofolate cyclo-ligase activity"/>
    <property type="evidence" value="ECO:0007669"/>
    <property type="project" value="UniProtKB-EC"/>
</dbReference>
<feature type="compositionally biased region" description="Basic and acidic residues" evidence="6">
    <location>
        <begin position="1"/>
        <end position="14"/>
    </location>
</feature>
<dbReference type="GO" id="GO:0009396">
    <property type="term" value="P:folic acid-containing compound biosynthetic process"/>
    <property type="evidence" value="ECO:0007669"/>
    <property type="project" value="TreeGrafter"/>
</dbReference>
<dbReference type="Proteomes" id="UP000618733">
    <property type="component" value="Unassembled WGS sequence"/>
</dbReference>
<comment type="cofactor">
    <cofactor evidence="5">
        <name>Mg(2+)</name>
        <dbReference type="ChEBI" id="CHEBI:18420"/>
    </cofactor>
</comment>